<dbReference type="Gene3D" id="3.50.50.60">
    <property type="entry name" value="FAD/NAD(P)-binding domain"/>
    <property type="match status" value="1"/>
</dbReference>
<proteinExistence type="inferred from homology"/>
<evidence type="ECO:0000256" key="3">
    <source>
        <dbReference type="ARBA" id="ARBA00004498"/>
    </source>
</evidence>
<keyword evidence="9 13" id="KW-0274">FAD</keyword>
<feature type="binding site" evidence="13">
    <location>
        <begin position="96"/>
        <end position="99"/>
    </location>
    <ligand>
        <name>FAD</name>
        <dbReference type="ChEBI" id="CHEBI:57692"/>
    </ligand>
</feature>
<comment type="subunit">
    <text evidence="5">Homodimer.</text>
</comment>
<feature type="binding site" evidence="13">
    <location>
        <position position="88"/>
    </location>
    <ligand>
        <name>FAD</name>
        <dbReference type="ChEBI" id="CHEBI:57692"/>
    </ligand>
</feature>
<evidence type="ECO:0000256" key="4">
    <source>
        <dbReference type="ARBA" id="ARBA00010790"/>
    </source>
</evidence>
<dbReference type="Gene3D" id="4.10.450.10">
    <property type="entry name" value="Glucose Oxidase, domain 2"/>
    <property type="match status" value="1"/>
</dbReference>
<evidence type="ECO:0000256" key="10">
    <source>
        <dbReference type="ARBA" id="ARBA00023002"/>
    </source>
</evidence>
<dbReference type="InterPro" id="IPR000172">
    <property type="entry name" value="GMC_OxRdtase_N"/>
</dbReference>
<keyword evidence="6" id="KW-0134">Cell wall</keyword>
<dbReference type="PIRSF" id="PIRSF000137">
    <property type="entry name" value="Alcohol_oxidase"/>
    <property type="match status" value="1"/>
</dbReference>
<keyword evidence="7" id="KW-0272">Extracellular matrix</keyword>
<keyword evidence="10" id="KW-0560">Oxidoreductase</keyword>
<dbReference type="PANTHER" id="PTHR11552">
    <property type="entry name" value="GLUCOSE-METHANOL-CHOLINE GMC OXIDOREDUCTASE"/>
    <property type="match status" value="1"/>
</dbReference>
<dbReference type="PROSITE" id="PS00623">
    <property type="entry name" value="GMC_OXRED_1"/>
    <property type="match status" value="1"/>
</dbReference>
<feature type="binding site" evidence="13">
    <location>
        <position position="240"/>
    </location>
    <ligand>
        <name>FAD</name>
        <dbReference type="ChEBI" id="CHEBI:57692"/>
    </ligand>
</feature>
<protein>
    <recommendedName>
        <fullName evidence="12">glucose oxidase</fullName>
        <ecNumber evidence="12">1.1.3.4</ecNumber>
    </recommendedName>
</protein>
<evidence type="ECO:0000256" key="14">
    <source>
        <dbReference type="RuleBase" id="RU003968"/>
    </source>
</evidence>
<evidence type="ECO:0000256" key="8">
    <source>
        <dbReference type="ARBA" id="ARBA00022630"/>
    </source>
</evidence>
<dbReference type="GO" id="GO:0046562">
    <property type="term" value="F:beta-D-glucose oxidase activity"/>
    <property type="evidence" value="ECO:0007669"/>
    <property type="project" value="UniProtKB-EC"/>
</dbReference>
<comment type="cofactor">
    <cofactor evidence="1 13">
        <name>FAD</name>
        <dbReference type="ChEBI" id="CHEBI:57692"/>
    </cofactor>
</comment>
<comment type="subcellular location">
    <subcellularLocation>
        <location evidence="2">Secreted</location>
        <location evidence="2">Cell wall</location>
    </subcellularLocation>
    <subcellularLocation>
        <location evidence="3">Secreted</location>
        <location evidence="3">Extracellular space</location>
        <location evidence="3">Extracellular matrix</location>
    </subcellularLocation>
</comment>
<evidence type="ECO:0000259" key="15">
    <source>
        <dbReference type="PROSITE" id="PS00623"/>
    </source>
</evidence>
<evidence type="ECO:0000313" key="17">
    <source>
        <dbReference type="Proteomes" id="UP001143548"/>
    </source>
</evidence>
<evidence type="ECO:0000256" key="13">
    <source>
        <dbReference type="PIRSR" id="PIRSR000137-2"/>
    </source>
</evidence>
<organism evidence="16 17">
    <name type="scientific">Aspergillus brasiliensis</name>
    <dbReference type="NCBI Taxonomy" id="319629"/>
    <lineage>
        <taxon>Eukaryota</taxon>
        <taxon>Fungi</taxon>
        <taxon>Dikarya</taxon>
        <taxon>Ascomycota</taxon>
        <taxon>Pezizomycotina</taxon>
        <taxon>Eurotiomycetes</taxon>
        <taxon>Eurotiomycetidae</taxon>
        <taxon>Eurotiales</taxon>
        <taxon>Aspergillaceae</taxon>
        <taxon>Aspergillus</taxon>
        <taxon>Aspergillus subgen. Circumdati</taxon>
    </lineage>
</organism>
<sequence length="544" mass="57705">MSSTTPSSADYIIIGGGTAGLVIANRLSENPKVSVLVLEAGPDCTTDPRIQDPAGYVALQGSELDWKTKFVPQPALNNRELDHSAGKVLGGTSAINGAVYVPPSPAEIDAWAELGNTQWNWESLAPYLRKSVSVSAPSEEACRGVGVQVEKFEADGPIQVMYPALANEKNHPLLKAWDETFEKLGYPFTGDLLAEKKTVGTRAYTATVDPRSGLRSSADGAYALEAGKRDNVTIVTGATVRRILFDGTVATGVEVSLNGQASVTVNATKEVILAAGVFHTPKLLELSGIGDKDLLSSMGIPVVVDNPGVGNNLQNHVMHVLPLPLNQVPELEGITPGVQALAFVRLSGEEQNNLAAKYLPGEEGPDKVMRKILENPNEASGFILFGVLPGASMGILGIIPCFPASRGHSHITSTDPDTPPRTDQCVFAHALDEELVARHLQQLQQIPTLPPLQHFFQPSSGPVDLETAKQLLRTTTGIASHACGTAAMLPREKGGVVDQELKVYGTQNLRVVDASVFPLMPHGNPVSVVYAVAERAADIIRGAV</sequence>
<keyword evidence="7" id="KW-0964">Secreted</keyword>
<keyword evidence="8 14" id="KW-0285">Flavoprotein</keyword>
<evidence type="ECO:0000256" key="9">
    <source>
        <dbReference type="ARBA" id="ARBA00022827"/>
    </source>
</evidence>
<evidence type="ECO:0000256" key="11">
    <source>
        <dbReference type="ARBA" id="ARBA00049435"/>
    </source>
</evidence>
<comment type="catalytic activity">
    <reaction evidence="11">
        <text>beta-D-glucose + O2 = D-glucono-1,5-lactone + H2O2</text>
        <dbReference type="Rhea" id="RHEA:11428"/>
        <dbReference type="ChEBI" id="CHEBI:15379"/>
        <dbReference type="ChEBI" id="CHEBI:15903"/>
        <dbReference type="ChEBI" id="CHEBI:16217"/>
        <dbReference type="ChEBI" id="CHEBI:16240"/>
        <dbReference type="EC" id="1.1.3.4"/>
    </reaction>
    <physiologicalReaction direction="left-to-right" evidence="11">
        <dbReference type="Rhea" id="RHEA:11429"/>
    </physiologicalReaction>
</comment>
<dbReference type="AlphaFoldDB" id="A0A9W5YXV8"/>
<dbReference type="InterPro" id="IPR007867">
    <property type="entry name" value="GMC_OxRtase_C"/>
</dbReference>
<evidence type="ECO:0000256" key="1">
    <source>
        <dbReference type="ARBA" id="ARBA00001974"/>
    </source>
</evidence>
<dbReference type="InterPro" id="IPR027424">
    <property type="entry name" value="Glucose_Oxidase_domain_2"/>
</dbReference>
<evidence type="ECO:0000256" key="7">
    <source>
        <dbReference type="ARBA" id="ARBA00022530"/>
    </source>
</evidence>
<accession>A0A9W5YXV8</accession>
<dbReference type="EC" id="1.1.3.4" evidence="12"/>
<evidence type="ECO:0000313" key="16">
    <source>
        <dbReference type="EMBL" id="GKZ24027.1"/>
    </source>
</evidence>
<evidence type="ECO:0000256" key="12">
    <source>
        <dbReference type="ARBA" id="ARBA00049722"/>
    </source>
</evidence>
<dbReference type="EMBL" id="BROQ01000078">
    <property type="protein sequence ID" value="GKZ24027.1"/>
    <property type="molecule type" value="Genomic_DNA"/>
</dbReference>
<name>A0A9W5YXV8_9EURO</name>
<evidence type="ECO:0000256" key="5">
    <source>
        <dbReference type="ARBA" id="ARBA00011738"/>
    </source>
</evidence>
<dbReference type="Proteomes" id="UP001143548">
    <property type="component" value="Unassembled WGS sequence"/>
</dbReference>
<comment type="similarity">
    <text evidence="4 14">Belongs to the GMC oxidoreductase family.</text>
</comment>
<dbReference type="Pfam" id="PF00732">
    <property type="entry name" value="GMC_oxred_N"/>
    <property type="match status" value="1"/>
</dbReference>
<reference evidence="16" key="1">
    <citation type="submission" date="2022-07" db="EMBL/GenBank/DDBJ databases">
        <title>Taxonomy of Aspergillus series Nigri: significant species reduction supported by multi-species coalescent approaches.</title>
        <authorList>
            <person name="Bian C."/>
            <person name="Kusuya Y."/>
            <person name="Sklenar F."/>
            <person name="D'hooge E."/>
            <person name="Yaguchi T."/>
            <person name="Takahashi H."/>
            <person name="Hubka V."/>
        </authorList>
    </citation>
    <scope>NUCLEOTIDE SEQUENCE</scope>
    <source>
        <strain evidence="16">CBS 733.88</strain>
    </source>
</reference>
<dbReference type="SUPFAM" id="SSF51905">
    <property type="entry name" value="FAD/NAD(P)-binding domain"/>
    <property type="match status" value="1"/>
</dbReference>
<dbReference type="SUPFAM" id="SSF54373">
    <property type="entry name" value="FAD-linked reductases, C-terminal domain"/>
    <property type="match status" value="1"/>
</dbReference>
<dbReference type="InterPro" id="IPR036188">
    <property type="entry name" value="FAD/NAD-bd_sf"/>
</dbReference>
<comment type="caution">
    <text evidence="16">The sequence shown here is derived from an EMBL/GenBank/DDBJ whole genome shotgun (WGS) entry which is preliminary data.</text>
</comment>
<evidence type="ECO:0000256" key="6">
    <source>
        <dbReference type="ARBA" id="ARBA00022512"/>
    </source>
</evidence>
<dbReference type="Gene3D" id="3.30.560.10">
    <property type="entry name" value="Glucose Oxidase, domain 3"/>
    <property type="match status" value="1"/>
</dbReference>
<dbReference type="PANTHER" id="PTHR11552:SF201">
    <property type="entry name" value="GLUCOSE-METHANOL-CHOLINE OXIDOREDUCTASE N-TERMINAL DOMAIN-CONTAINING PROTEIN"/>
    <property type="match status" value="1"/>
</dbReference>
<feature type="binding site" evidence="13">
    <location>
        <position position="92"/>
    </location>
    <ligand>
        <name>FAD</name>
        <dbReference type="ChEBI" id="CHEBI:57692"/>
    </ligand>
</feature>
<evidence type="ECO:0000256" key="2">
    <source>
        <dbReference type="ARBA" id="ARBA00004191"/>
    </source>
</evidence>
<gene>
    <name evidence="16" type="ORF">AbraCBS73388_010640</name>
</gene>
<dbReference type="InterPro" id="IPR012132">
    <property type="entry name" value="GMC_OxRdtase"/>
</dbReference>
<dbReference type="Pfam" id="PF05199">
    <property type="entry name" value="GMC_oxred_C"/>
    <property type="match status" value="1"/>
</dbReference>
<dbReference type="GO" id="GO:0050660">
    <property type="term" value="F:flavin adenine dinucleotide binding"/>
    <property type="evidence" value="ECO:0007669"/>
    <property type="project" value="InterPro"/>
</dbReference>
<feature type="domain" description="Glucose-methanol-choline oxidoreductase N-terminal" evidence="15">
    <location>
        <begin position="86"/>
        <end position="109"/>
    </location>
</feature>